<dbReference type="PROSITE" id="PS51387">
    <property type="entry name" value="FAD_PCMH"/>
    <property type="match status" value="1"/>
</dbReference>
<organism evidence="4">
    <name type="scientific">Candidatus Methanomethylicus mesodigestus</name>
    <dbReference type="NCBI Taxonomy" id="1867258"/>
    <lineage>
        <taxon>Archaea</taxon>
        <taxon>Thermoproteota</taxon>
        <taxon>Methanosuratincolia</taxon>
        <taxon>Candidatus Methanomethylicales</taxon>
        <taxon>Candidatus Methanomethylicaceae</taxon>
        <taxon>Candidatus Methanomethylicus</taxon>
    </lineage>
</organism>
<evidence type="ECO:0000259" key="3">
    <source>
        <dbReference type="PROSITE" id="PS51387"/>
    </source>
</evidence>
<dbReference type="SUPFAM" id="SSF55103">
    <property type="entry name" value="FAD-linked oxidases, C-terminal domain"/>
    <property type="match status" value="1"/>
</dbReference>
<dbReference type="InterPro" id="IPR016164">
    <property type="entry name" value="FAD-linked_Oxase-like_C"/>
</dbReference>
<dbReference type="Gene3D" id="1.10.45.10">
    <property type="entry name" value="Vanillyl-alcohol Oxidase, Chain A, domain 4"/>
    <property type="match status" value="1"/>
</dbReference>
<dbReference type="InterPro" id="IPR016167">
    <property type="entry name" value="FAD-bd_PCMH_sub1"/>
</dbReference>
<reference evidence="4" key="1">
    <citation type="journal article" date="2020" name="mSystems">
        <title>Genome- and Community-Level Interaction Insights into Carbon Utilization and Element Cycling Functions of Hydrothermarchaeota in Hydrothermal Sediment.</title>
        <authorList>
            <person name="Zhou Z."/>
            <person name="Liu Y."/>
            <person name="Xu W."/>
            <person name="Pan J."/>
            <person name="Luo Z.H."/>
            <person name="Li M."/>
        </authorList>
    </citation>
    <scope>NUCLEOTIDE SEQUENCE [LARGE SCALE GENOMIC DNA]</scope>
    <source>
        <strain evidence="4">SpSt-468</strain>
    </source>
</reference>
<comment type="caution">
    <text evidence="4">The sequence shown here is derived from an EMBL/GenBank/DDBJ whole genome shotgun (WGS) entry which is preliminary data.</text>
</comment>
<protein>
    <submittedName>
        <fullName evidence="4">FAD-binding oxidoreductase</fullName>
    </submittedName>
</protein>
<dbReference type="GO" id="GO:1903457">
    <property type="term" value="P:lactate catabolic process"/>
    <property type="evidence" value="ECO:0007669"/>
    <property type="project" value="TreeGrafter"/>
</dbReference>
<proteinExistence type="predicted"/>
<dbReference type="InterPro" id="IPR016169">
    <property type="entry name" value="FAD-bd_PCMH_sub2"/>
</dbReference>
<dbReference type="GO" id="GO:0071949">
    <property type="term" value="F:FAD binding"/>
    <property type="evidence" value="ECO:0007669"/>
    <property type="project" value="InterPro"/>
</dbReference>
<gene>
    <name evidence="4" type="ORF">ENS19_00795</name>
</gene>
<dbReference type="Gene3D" id="3.30.43.10">
    <property type="entry name" value="Uridine Diphospho-n-acetylenolpyruvylglucosamine Reductase, domain 2"/>
    <property type="match status" value="1"/>
</dbReference>
<dbReference type="Gene3D" id="3.30.465.10">
    <property type="match status" value="1"/>
</dbReference>
<dbReference type="InterPro" id="IPR016171">
    <property type="entry name" value="Vanillyl_alc_oxidase_C-sub2"/>
</dbReference>
<feature type="domain" description="FAD-binding PCMH-type" evidence="3">
    <location>
        <begin position="46"/>
        <end position="234"/>
    </location>
</feature>
<keyword evidence="2" id="KW-0274">FAD</keyword>
<dbReference type="AlphaFoldDB" id="A0A7C3EVJ9"/>
<dbReference type="InterPro" id="IPR036318">
    <property type="entry name" value="FAD-bd_PCMH-like_sf"/>
</dbReference>
<dbReference type="InterPro" id="IPR016166">
    <property type="entry name" value="FAD-bd_PCMH"/>
</dbReference>
<dbReference type="SUPFAM" id="SSF56176">
    <property type="entry name" value="FAD-binding/transporter-associated domain-like"/>
    <property type="match status" value="1"/>
</dbReference>
<dbReference type="GO" id="GO:0008720">
    <property type="term" value="F:D-lactate dehydrogenase (NAD+) activity"/>
    <property type="evidence" value="ECO:0007669"/>
    <property type="project" value="TreeGrafter"/>
</dbReference>
<dbReference type="PANTHER" id="PTHR11748:SF118">
    <property type="entry name" value="ALKYLDIHYDROXYACETONEPHOSPHATE SYNTHASE (PRECURSOR)"/>
    <property type="match status" value="1"/>
</dbReference>
<name>A0A7C3EVJ9_9CREN</name>
<keyword evidence="1" id="KW-0285">Flavoprotein</keyword>
<evidence type="ECO:0000256" key="1">
    <source>
        <dbReference type="ARBA" id="ARBA00022630"/>
    </source>
</evidence>
<evidence type="ECO:0000256" key="2">
    <source>
        <dbReference type="ARBA" id="ARBA00022827"/>
    </source>
</evidence>
<dbReference type="InterPro" id="IPR006094">
    <property type="entry name" value="Oxid_FAD_bind_N"/>
</dbReference>
<dbReference type="EMBL" id="DSTX01000001">
    <property type="protein sequence ID" value="HFK19803.1"/>
    <property type="molecule type" value="Genomic_DNA"/>
</dbReference>
<dbReference type="GO" id="GO:0004458">
    <property type="term" value="F:D-lactate dehydrogenase (cytochrome) activity"/>
    <property type="evidence" value="ECO:0007669"/>
    <property type="project" value="TreeGrafter"/>
</dbReference>
<dbReference type="Pfam" id="PF01565">
    <property type="entry name" value="FAD_binding_4"/>
    <property type="match status" value="1"/>
</dbReference>
<sequence>MTEVDRTQTGPDPRVYEHLAAIVGSRYASMSEDVRYTYSEDFLTFEKPGRADYVVMPKTTEEVQAIMRLANRQRIPVVPWASNLSIGSLATPLDGGIVIDLKRMNRVLEVNEDDLYFIVEGGATSADVVGYMNRHYPGYRVPVTFAPPSCGYVASSLLYGMTDLSMAYGDASFFINAFEAVLPTGEVIHTGSRMASPYWSHHSALPDFGLNGLFIGWTGTSGVITKAGIKLFVRRPYRTDYFMDADTVERGFKVQRMCARTGVVDDIASNNWGWGRVEAGESLPFSEGRRQGEPELSSWIALSGNTVKEIEAKEELIKDIVSKGGAQLTLFEEGIKNFCKGDQIKFFKYLPMQLSNDISGARGGRAQWVGGFCPPSMNAPIYRAVEKVYDKWGYTAEGQPIQAYNRFMDHGHEGIIRYNIFGSKDDTPETVERHRACLREIAQTMRDHGTILYKAPPVFARMNWERTNPAAMDIIRTLKKRIDPNGIMNPGQMDI</sequence>
<evidence type="ECO:0000313" key="4">
    <source>
        <dbReference type="EMBL" id="HFK19803.1"/>
    </source>
</evidence>
<dbReference type="PANTHER" id="PTHR11748">
    <property type="entry name" value="D-LACTATE DEHYDROGENASE"/>
    <property type="match status" value="1"/>
</dbReference>
<accession>A0A7C3EVJ9</accession>